<dbReference type="PANTHER" id="PTHR12741:SF16">
    <property type="entry name" value="CALLOSE SYNTHASE 7"/>
    <property type="match status" value="1"/>
</dbReference>
<keyword evidence="16" id="KW-1185">Reference proteome</keyword>
<dbReference type="InterPro" id="IPR003440">
    <property type="entry name" value="Glyco_trans_48_dom"/>
</dbReference>
<comment type="catalytic activity">
    <reaction evidence="13">
        <text>[(1-&gt;3)-beta-D-glucosyl](n) + UDP-alpha-D-glucose = [(1-&gt;3)-beta-D-glucosyl](n+1) + UDP + H(+)</text>
        <dbReference type="Rhea" id="RHEA:21476"/>
        <dbReference type="Rhea" id="RHEA-COMP:11146"/>
        <dbReference type="Rhea" id="RHEA-COMP:14303"/>
        <dbReference type="ChEBI" id="CHEBI:15378"/>
        <dbReference type="ChEBI" id="CHEBI:37671"/>
        <dbReference type="ChEBI" id="CHEBI:58223"/>
        <dbReference type="ChEBI" id="CHEBI:58885"/>
        <dbReference type="EC" id="2.4.1.34"/>
    </reaction>
</comment>
<evidence type="ECO:0000256" key="1">
    <source>
        <dbReference type="ARBA" id="ARBA00004651"/>
    </source>
</evidence>
<dbReference type="RefSeq" id="XP_056693643.1">
    <property type="nucleotide sequence ID" value="XM_056837665.1"/>
</dbReference>
<evidence type="ECO:0000256" key="12">
    <source>
        <dbReference type="ARBA" id="ARBA00032165"/>
    </source>
</evidence>
<keyword evidence="9 14" id="KW-1133">Transmembrane helix</keyword>
<dbReference type="GeneID" id="110785405"/>
<evidence type="ECO:0000256" key="14">
    <source>
        <dbReference type="SAM" id="Phobius"/>
    </source>
</evidence>
<proteinExistence type="inferred from homology"/>
<dbReference type="EC" id="2.4.1.34" evidence="3"/>
<dbReference type="Pfam" id="PF14288">
    <property type="entry name" value="FKS1_dom1"/>
    <property type="match status" value="1"/>
</dbReference>
<evidence type="ECO:0000256" key="10">
    <source>
        <dbReference type="ARBA" id="ARBA00023136"/>
    </source>
</evidence>
<keyword evidence="7 14" id="KW-0812">Transmembrane</keyword>
<accession>A0ABM3RDF3</accession>
<comment type="subcellular location">
    <subcellularLocation>
        <location evidence="1">Cell membrane</location>
        <topology evidence="1">Multi-pass membrane protein</topology>
    </subcellularLocation>
</comment>
<dbReference type="Pfam" id="PF25968">
    <property type="entry name" value="CALS1"/>
    <property type="match status" value="1"/>
</dbReference>
<feature type="transmembrane region" description="Helical" evidence="14">
    <location>
        <begin position="1646"/>
        <end position="1664"/>
    </location>
</feature>
<evidence type="ECO:0000256" key="6">
    <source>
        <dbReference type="ARBA" id="ARBA00022679"/>
    </source>
</evidence>
<feature type="transmembrane region" description="Helical" evidence="14">
    <location>
        <begin position="511"/>
        <end position="533"/>
    </location>
</feature>
<evidence type="ECO:0000313" key="17">
    <source>
        <dbReference type="RefSeq" id="XP_056693643.1"/>
    </source>
</evidence>
<keyword evidence="6" id="KW-0808">Transferase</keyword>
<feature type="transmembrane region" description="Helical" evidence="14">
    <location>
        <begin position="1670"/>
        <end position="1688"/>
    </location>
</feature>
<feature type="transmembrane region" description="Helical" evidence="14">
    <location>
        <begin position="554"/>
        <end position="576"/>
    </location>
</feature>
<dbReference type="InterPro" id="IPR058851">
    <property type="entry name" value="CALS1_helical"/>
</dbReference>
<reference evidence="17" key="2">
    <citation type="submission" date="2025-08" db="UniProtKB">
        <authorList>
            <consortium name="RefSeq"/>
        </authorList>
    </citation>
    <scope>IDENTIFICATION</scope>
    <source>
        <tissue evidence="17">Leaf</tissue>
    </source>
</reference>
<evidence type="ECO:0000259" key="15">
    <source>
        <dbReference type="SMART" id="SM01205"/>
    </source>
</evidence>
<feature type="transmembrane region" description="Helical" evidence="14">
    <location>
        <begin position="1576"/>
        <end position="1593"/>
    </location>
</feature>
<evidence type="ECO:0000256" key="7">
    <source>
        <dbReference type="ARBA" id="ARBA00022692"/>
    </source>
</evidence>
<feature type="transmembrane region" description="Helical" evidence="14">
    <location>
        <begin position="582"/>
        <end position="601"/>
    </location>
</feature>
<sequence length="1773" mass="206995">MLKLMKSSWQTENYAKEVERNREQYEHYNILPLFAIGVKPAIMELPEIKAAIRAIRTMDSLPMPRLAQSNQDDNVIMPEYRDKAINDILDWLASIFGFQKGNVANQREHLILILANMDVRIRRSEDYEVLDFQTIHQLKEKIFKNYERWCDYLHCKSNLKFPSGADRQQLELLYIGLYLLIWGEASNVRFMPECLCYIFHNMASEIHGIFYSNVHPITGETYQTTRHGDESFLKDVISPIYDVVRKEARRNKGGTASHSAWRNYDDLNEYFWSKKCFKLGWPMDRNADFFVHADETRPLSTRHDQVAVGKRKPKTNFVEMRTFWHLYRSFDRMWIFFILAFQTMVIVAWNHSGSITSIFDTDVFETVLSIFITAAFLNFLGATLDIVLSFKAWGSLKFSQILRYILKFAIAAMWAVVLPIGYTSFVQNPAGLVNFLTSWAGDLRSPLFFKFAIALYMAPNILAALLFFFPPVRRFVERSNSRIIILIMWWAQPKLYIARGMHEDTFSLLKYMLFWILLLMCKLAFSFYVEILPLVGPTKLIWRMKVDNYEWHEFFPNATHNFGIIIAIWAPVVLVYLMDAQIWYAIFSTIVGGILGAFSHLGEIRTLGMLRSRFESVPIAFRKRLVPRLIGETKRGPVDPLEARKNVAKFSQVWNEFIHSLRLEDLIGHRERDLLLVPYTSSKVSVVQWPPFLLASKIPIALDMAKDFKKKDDSELFNKIKDDDYMYSAVIECYETLREILFELLEDADDKLAIRQICEKIETSIQQRKFLTEFRMNGLPLLHDKMEKFLKLLLSDSDYDDEDLYKSHIINVLQDIVEIITQDVMSDEHDILKKPQPHHQIDDDGKREQRFERIHISLLRNKSWREKVVRLHVLLSEKESAINVPTNLEARRRMTFFTNSLFMTMPSAPFVRNMLSFSVLTPYYKEDVLYSWEELHEENEDGISTLFYLQKIYPDEWNNFKERVNDPKLGYASKDIKELVRHWVSYRGQTLSRTVRGMMYYRQALDLQCFLEYAEDKAIFSGYRTIEKSEAHKKIFDYSQALTDLKFTYVVSCQVYGNQKKSSDARDRSCANNILNLMLTYPSLRVAYIDERDEKVDGKNEKVYYSVLVKGGDKLDEEIYRIKLPGPPTEIGEGKPENQNHAIIFTRGEALQTIDMNQDNYFEEAFKMRNVLEEFQKSRRRRRKPTILGLREHIFTGSVSSLAWFMSNQETSFVTIGQRVLANPLRVRFHYGHPDIFDRLFHITRGGISKASKIINLSEDIFSGFNSTLRGGFITHHEYIQVGKGRDVGMNQISLFEAKVANGNGEQTLSRDVYRLGRRFDFYRMLSFYYTTVGFYFSSMVTVLTVYVFLYGRLYMVLSGLEKSIIDSATINQTKALEQALAPQSLFQIGVLLVLPMIMEIGLERGFRTAIGDFVIMQLQLASVFFTFQLGTKAHYYGRTILHGGSKYRATGRGFVVFHAKFADNYRRYSRSHFVKALELFILLIVYEAYGDSYRSSNLYLFVTWSMWFLVASWLFAPFLFNPSGFDWQKTVDDWTDWKRWMGNRGGIGIQPDKSWESWWDGEQEHLKYTTIRGRFLEIVLACRFFLYQYGIVYHLDIAHGSRNFWVYALSWVVMATVLLVLKMVSMGRRRFGTDFQLMFRILKGLLFLGFVSVMTVLFVVWNLTIKDLFSSILAFLPTGWAMLLIAQTCRGLLKGLKLWDSVKELGRAYEYVMGLIIFMPIAVLSWFPFVSEFQTRLLFNQAFSRGLQISMIIAGRKDRSTPNMQGLGVIDL</sequence>
<keyword evidence="8" id="KW-0133">Cell shape</keyword>
<dbReference type="PANTHER" id="PTHR12741">
    <property type="entry name" value="LYST-INTERACTING PROTEIN LIP5 DOPAMINE RESPONSIVE PROTEIN DRG-1"/>
    <property type="match status" value="1"/>
</dbReference>
<keyword evidence="10 14" id="KW-0472">Membrane</keyword>
<dbReference type="SMART" id="SM01205">
    <property type="entry name" value="FKS1_dom1"/>
    <property type="match status" value="1"/>
</dbReference>
<feature type="domain" description="1,3-beta-glucan synthase component FKS1-like" evidence="15">
    <location>
        <begin position="169"/>
        <end position="284"/>
    </location>
</feature>
<feature type="transmembrane region" description="Helical" evidence="14">
    <location>
        <begin position="1605"/>
        <end position="1625"/>
    </location>
</feature>
<feature type="transmembrane region" description="Helical" evidence="14">
    <location>
        <begin position="370"/>
        <end position="393"/>
    </location>
</feature>
<dbReference type="Pfam" id="PF02364">
    <property type="entry name" value="Glucan_synthase"/>
    <property type="match status" value="2"/>
</dbReference>
<dbReference type="Proteomes" id="UP000813463">
    <property type="component" value="Chromosome 2"/>
</dbReference>
<evidence type="ECO:0000256" key="13">
    <source>
        <dbReference type="ARBA" id="ARBA00047777"/>
    </source>
</evidence>
<feature type="transmembrane region" description="Helical" evidence="14">
    <location>
        <begin position="1328"/>
        <end position="1350"/>
    </location>
</feature>
<evidence type="ECO:0000256" key="3">
    <source>
        <dbReference type="ARBA" id="ARBA00012589"/>
    </source>
</evidence>
<reference evidence="16" key="1">
    <citation type="journal article" date="2021" name="Nat. Commun.">
        <title>Genomic analyses provide insights into spinach domestication and the genetic basis of agronomic traits.</title>
        <authorList>
            <person name="Cai X."/>
            <person name="Sun X."/>
            <person name="Xu C."/>
            <person name="Sun H."/>
            <person name="Wang X."/>
            <person name="Ge C."/>
            <person name="Zhang Z."/>
            <person name="Wang Q."/>
            <person name="Fei Z."/>
            <person name="Jiao C."/>
            <person name="Wang Q."/>
        </authorList>
    </citation>
    <scope>NUCLEOTIDE SEQUENCE [LARGE SCALE GENOMIC DNA]</scope>
    <source>
        <strain evidence="16">cv. Varoflay</strain>
    </source>
</reference>
<feature type="transmembrane region" description="Helical" evidence="14">
    <location>
        <begin position="1474"/>
        <end position="1490"/>
    </location>
</feature>
<feature type="transmembrane region" description="Helical" evidence="14">
    <location>
        <begin position="447"/>
        <end position="469"/>
    </location>
</feature>
<organism evidence="16 17">
    <name type="scientific">Spinacia oleracea</name>
    <name type="common">Spinach</name>
    <dbReference type="NCBI Taxonomy" id="3562"/>
    <lineage>
        <taxon>Eukaryota</taxon>
        <taxon>Viridiplantae</taxon>
        <taxon>Streptophyta</taxon>
        <taxon>Embryophyta</taxon>
        <taxon>Tracheophyta</taxon>
        <taxon>Spermatophyta</taxon>
        <taxon>Magnoliopsida</taxon>
        <taxon>eudicotyledons</taxon>
        <taxon>Gunneridae</taxon>
        <taxon>Pentapetalae</taxon>
        <taxon>Caryophyllales</taxon>
        <taxon>Chenopodiaceae</taxon>
        <taxon>Chenopodioideae</taxon>
        <taxon>Anserineae</taxon>
        <taxon>Spinacia</taxon>
    </lineage>
</organism>
<comment type="similarity">
    <text evidence="2">Belongs to the glycosyltransferase 48 family.</text>
</comment>
<evidence type="ECO:0000313" key="16">
    <source>
        <dbReference type="Proteomes" id="UP000813463"/>
    </source>
</evidence>
<name>A0ABM3RDF3_SPIOL</name>
<feature type="transmembrane region" description="Helical" evidence="14">
    <location>
        <begin position="1709"/>
        <end position="1730"/>
    </location>
</feature>
<feature type="transmembrane region" description="Helical" evidence="14">
    <location>
        <begin position="333"/>
        <end position="350"/>
    </location>
</feature>
<dbReference type="InterPro" id="IPR026899">
    <property type="entry name" value="FKS1-like_dom1"/>
</dbReference>
<feature type="transmembrane region" description="Helical" evidence="14">
    <location>
        <begin position="1502"/>
        <end position="1521"/>
    </location>
</feature>
<keyword evidence="5" id="KW-0328">Glycosyltransferase</keyword>
<keyword evidence="11" id="KW-0961">Cell wall biogenesis/degradation</keyword>
<keyword evidence="4" id="KW-1003">Cell membrane</keyword>
<evidence type="ECO:0000256" key="5">
    <source>
        <dbReference type="ARBA" id="ARBA00022676"/>
    </source>
</evidence>
<evidence type="ECO:0000256" key="8">
    <source>
        <dbReference type="ARBA" id="ARBA00022960"/>
    </source>
</evidence>
<gene>
    <name evidence="17" type="primary">LOC110785405</name>
</gene>
<evidence type="ECO:0000256" key="9">
    <source>
        <dbReference type="ARBA" id="ARBA00022989"/>
    </source>
</evidence>
<protein>
    <recommendedName>
        <fullName evidence="12">1,3-beta-glucan synthase</fullName>
        <ecNumber evidence="3">2.4.1.34</ecNumber>
    </recommendedName>
    <alternativeName>
        <fullName evidence="12">1,3-beta-glucan synthase</fullName>
    </alternativeName>
</protein>
<feature type="transmembrane region" description="Helical" evidence="14">
    <location>
        <begin position="405"/>
        <end position="427"/>
    </location>
</feature>
<evidence type="ECO:0000256" key="2">
    <source>
        <dbReference type="ARBA" id="ARBA00009040"/>
    </source>
</evidence>
<evidence type="ECO:0000256" key="11">
    <source>
        <dbReference type="ARBA" id="ARBA00023316"/>
    </source>
</evidence>
<evidence type="ECO:0000256" key="4">
    <source>
        <dbReference type="ARBA" id="ARBA00022475"/>
    </source>
</evidence>